<reference evidence="2" key="1">
    <citation type="submission" date="2022-11" db="UniProtKB">
        <authorList>
            <consortium name="WormBaseParasite"/>
        </authorList>
    </citation>
    <scope>IDENTIFICATION</scope>
</reference>
<proteinExistence type="predicted"/>
<protein>
    <submittedName>
        <fullName evidence="2">Uncharacterized protein</fullName>
    </submittedName>
</protein>
<accession>A0A915L901</accession>
<dbReference type="WBParaSite" id="nRc.2.0.1.t47519-RA">
    <property type="protein sequence ID" value="nRc.2.0.1.t47519-RA"/>
    <property type="gene ID" value="nRc.2.0.1.g47519"/>
</dbReference>
<organism evidence="1 2">
    <name type="scientific">Romanomermis culicivorax</name>
    <name type="common">Nematode worm</name>
    <dbReference type="NCBI Taxonomy" id="13658"/>
    <lineage>
        <taxon>Eukaryota</taxon>
        <taxon>Metazoa</taxon>
        <taxon>Ecdysozoa</taxon>
        <taxon>Nematoda</taxon>
        <taxon>Enoplea</taxon>
        <taxon>Dorylaimia</taxon>
        <taxon>Mermithida</taxon>
        <taxon>Mermithoidea</taxon>
        <taxon>Mermithidae</taxon>
        <taxon>Romanomermis</taxon>
    </lineage>
</organism>
<dbReference type="Proteomes" id="UP000887565">
    <property type="component" value="Unplaced"/>
</dbReference>
<keyword evidence="1" id="KW-1185">Reference proteome</keyword>
<evidence type="ECO:0000313" key="1">
    <source>
        <dbReference type="Proteomes" id="UP000887565"/>
    </source>
</evidence>
<dbReference type="AlphaFoldDB" id="A0A915L901"/>
<sequence>MGEGAKVWDKSQSQGKSRVHWWAKSRAKWWANSRDNSKAELRAIQRDSKSSGNPVLDDVIFSFSHCHVHADEFRGMS</sequence>
<name>A0A915L901_ROMCU</name>
<evidence type="ECO:0000313" key="2">
    <source>
        <dbReference type="WBParaSite" id="nRc.2.0.1.t47519-RA"/>
    </source>
</evidence>